<sequence length="136" mass="15293">MHAHQSPLDDHEQKEQQGKIKKKEKHRGRKRPRTTPKKECAVIGFSFFLAQVLPLCRPQATGGRPEVGLHKAATTCTGRPRRTALFSFFFLHSFVARNCFLARLIGDCSACSAFASLPRSKPGASRLGHCRRDFLF</sequence>
<evidence type="ECO:0000313" key="2">
    <source>
        <dbReference type="EMBL" id="AJF98157.1"/>
    </source>
</evidence>
<evidence type="ECO:0000313" key="3">
    <source>
        <dbReference type="Proteomes" id="UP000202511"/>
    </source>
</evidence>
<feature type="compositionally biased region" description="Basic and acidic residues" evidence="1">
    <location>
        <begin position="7"/>
        <end position="18"/>
    </location>
</feature>
<protein>
    <submittedName>
        <fullName evidence="2">Uncharacterized protein</fullName>
    </submittedName>
</protein>
<reference evidence="2 3" key="1">
    <citation type="journal article" date="2015" name="Parasitol. Res.">
        <title>Viruses in close associations with free-living amoebae.</title>
        <authorList>
            <person name="Scheid P."/>
        </authorList>
    </citation>
    <scope>NUCLEOTIDE SEQUENCE [LARGE SCALE GENOMIC DNA]</scope>
    <source>
        <strain evidence="2">KlaHel</strain>
    </source>
</reference>
<dbReference type="GeneID" id="23463074"/>
<name>A0A0B5JEH3_9VIRU</name>
<organism evidence="2 3">
    <name type="scientific">Pandoravirus inopinatum</name>
    <dbReference type="NCBI Taxonomy" id="1605721"/>
    <lineage>
        <taxon>Viruses</taxon>
        <taxon>Pandoravirus</taxon>
    </lineage>
</organism>
<feature type="region of interest" description="Disordered" evidence="1">
    <location>
        <begin position="1"/>
        <end position="37"/>
    </location>
</feature>
<evidence type="ECO:0000256" key="1">
    <source>
        <dbReference type="SAM" id="MobiDB-lite"/>
    </source>
</evidence>
<dbReference type="EMBL" id="KP136319">
    <property type="protein sequence ID" value="AJF98157.1"/>
    <property type="molecule type" value="Genomic_DNA"/>
</dbReference>
<dbReference type="Proteomes" id="UP000202511">
    <property type="component" value="Segment"/>
</dbReference>
<accession>A0A0B5JEH3</accession>
<dbReference type="RefSeq" id="YP_009120392.1">
    <property type="nucleotide sequence ID" value="NC_026440.1"/>
</dbReference>
<dbReference type="KEGG" id="vg:23463074"/>
<proteinExistence type="predicted"/>
<feature type="compositionally biased region" description="Basic residues" evidence="1">
    <location>
        <begin position="19"/>
        <end position="35"/>
    </location>
</feature>